<feature type="domain" description="HTH araC/xylS-type" evidence="4">
    <location>
        <begin position="187"/>
        <end position="285"/>
    </location>
</feature>
<dbReference type="PANTHER" id="PTHR43280">
    <property type="entry name" value="ARAC-FAMILY TRANSCRIPTIONAL REGULATOR"/>
    <property type="match status" value="1"/>
</dbReference>
<sequence>MAATFHPILLHDAPGVAVKGVDSEVVQAADWSNLLTPGMGHLVLNLNGHGVVLGLHTRLGIVPGTVSLLKTAAGEMIHASRLAGDGRHRFVVLSASTAWLTANFGESSMAMHPVLREAPLPSPPNTGHLRSMTLAERDLCESLLQPPVPRALRPAWFRGKLLECFSLFGGAPRESNSGGDPLRQRIDAATQWLRDHFREDLDLLAVAKHVGCAPHYLSRLFKQHSGKTLSQKLREIRIDRAAALLRDGGNNVTEAAFEVGYNSLSHFTKAFVAEKGMRPSDWRAG</sequence>
<proteinExistence type="predicted"/>
<dbReference type="SMART" id="SM00342">
    <property type="entry name" value="HTH_ARAC"/>
    <property type="match status" value="1"/>
</dbReference>
<dbReference type="Gene3D" id="1.10.10.60">
    <property type="entry name" value="Homeodomain-like"/>
    <property type="match status" value="2"/>
</dbReference>
<keyword evidence="6" id="KW-1185">Reference proteome</keyword>
<keyword evidence="3" id="KW-0804">Transcription</keyword>
<accession>A0ABT3GJ10</accession>
<dbReference type="InterPro" id="IPR018060">
    <property type="entry name" value="HTH_AraC"/>
</dbReference>
<keyword evidence="2" id="KW-0238">DNA-binding</keyword>
<evidence type="ECO:0000313" key="5">
    <source>
        <dbReference type="EMBL" id="MCW1923488.1"/>
    </source>
</evidence>
<evidence type="ECO:0000313" key="6">
    <source>
        <dbReference type="Proteomes" id="UP001320876"/>
    </source>
</evidence>
<dbReference type="PANTHER" id="PTHR43280:SF2">
    <property type="entry name" value="HTH-TYPE TRANSCRIPTIONAL REGULATOR EXSA"/>
    <property type="match status" value="1"/>
</dbReference>
<evidence type="ECO:0000256" key="2">
    <source>
        <dbReference type="ARBA" id="ARBA00023125"/>
    </source>
</evidence>
<dbReference type="EMBL" id="JAPDDT010000004">
    <property type="protein sequence ID" value="MCW1923488.1"/>
    <property type="molecule type" value="Genomic_DNA"/>
</dbReference>
<evidence type="ECO:0000256" key="3">
    <source>
        <dbReference type="ARBA" id="ARBA00023163"/>
    </source>
</evidence>
<keyword evidence="1" id="KW-0805">Transcription regulation</keyword>
<dbReference type="RefSeq" id="WP_264487593.1">
    <property type="nucleotide sequence ID" value="NZ_JAPDDT010000004.1"/>
</dbReference>
<dbReference type="SUPFAM" id="SSF46689">
    <property type="entry name" value="Homeodomain-like"/>
    <property type="match status" value="2"/>
</dbReference>
<gene>
    <name evidence="5" type="ORF">OKA05_13065</name>
</gene>
<protein>
    <submittedName>
        <fullName evidence="5">AraC family transcriptional regulator</fullName>
    </submittedName>
</protein>
<name>A0ABT3GJ10_9BACT</name>
<dbReference type="PROSITE" id="PS01124">
    <property type="entry name" value="HTH_ARAC_FAMILY_2"/>
    <property type="match status" value="1"/>
</dbReference>
<evidence type="ECO:0000256" key="1">
    <source>
        <dbReference type="ARBA" id="ARBA00023015"/>
    </source>
</evidence>
<evidence type="ECO:0000259" key="4">
    <source>
        <dbReference type="PROSITE" id="PS01124"/>
    </source>
</evidence>
<reference evidence="5 6" key="1">
    <citation type="submission" date="2022-10" db="EMBL/GenBank/DDBJ databases">
        <title>Luteolibacter arcticus strain CCTCC AB 2014275, whole genome shotgun sequencing project.</title>
        <authorList>
            <person name="Zhao G."/>
            <person name="Shen L."/>
        </authorList>
    </citation>
    <scope>NUCLEOTIDE SEQUENCE [LARGE SCALE GENOMIC DNA]</scope>
    <source>
        <strain evidence="5 6">CCTCC AB 2014275</strain>
    </source>
</reference>
<dbReference type="InterPro" id="IPR009057">
    <property type="entry name" value="Homeodomain-like_sf"/>
</dbReference>
<comment type="caution">
    <text evidence="5">The sequence shown here is derived from an EMBL/GenBank/DDBJ whole genome shotgun (WGS) entry which is preliminary data.</text>
</comment>
<dbReference type="Proteomes" id="UP001320876">
    <property type="component" value="Unassembled WGS sequence"/>
</dbReference>
<dbReference type="Pfam" id="PF12833">
    <property type="entry name" value="HTH_18"/>
    <property type="match status" value="1"/>
</dbReference>
<organism evidence="5 6">
    <name type="scientific">Luteolibacter arcticus</name>
    <dbReference type="NCBI Taxonomy" id="1581411"/>
    <lineage>
        <taxon>Bacteria</taxon>
        <taxon>Pseudomonadati</taxon>
        <taxon>Verrucomicrobiota</taxon>
        <taxon>Verrucomicrobiia</taxon>
        <taxon>Verrucomicrobiales</taxon>
        <taxon>Verrucomicrobiaceae</taxon>
        <taxon>Luteolibacter</taxon>
    </lineage>
</organism>